<dbReference type="SUPFAM" id="SSF56935">
    <property type="entry name" value="Porins"/>
    <property type="match status" value="1"/>
</dbReference>
<evidence type="ECO:0000313" key="2">
    <source>
        <dbReference type="EMBL" id="GAA4033280.1"/>
    </source>
</evidence>
<gene>
    <name evidence="2" type="ORF">GCM10022212_35530</name>
</gene>
<evidence type="ECO:0008006" key="4">
    <source>
        <dbReference type="Google" id="ProtNLM"/>
    </source>
</evidence>
<name>A0ABP7TYQ8_9BURK</name>
<keyword evidence="1" id="KW-0732">Signal</keyword>
<organism evidence="2 3">
    <name type="scientific">Actimicrobium antarcticum</name>
    <dbReference type="NCBI Taxonomy" id="1051899"/>
    <lineage>
        <taxon>Bacteria</taxon>
        <taxon>Pseudomonadati</taxon>
        <taxon>Pseudomonadota</taxon>
        <taxon>Betaproteobacteria</taxon>
        <taxon>Burkholderiales</taxon>
        <taxon>Oxalobacteraceae</taxon>
        <taxon>Actimicrobium</taxon>
    </lineage>
</organism>
<dbReference type="Proteomes" id="UP001501353">
    <property type="component" value="Unassembled WGS sequence"/>
</dbReference>
<comment type="caution">
    <text evidence="2">The sequence shown here is derived from an EMBL/GenBank/DDBJ whole genome shotgun (WGS) entry which is preliminary data.</text>
</comment>
<reference evidence="3" key="1">
    <citation type="journal article" date="2019" name="Int. J. Syst. Evol. Microbiol.">
        <title>The Global Catalogue of Microorganisms (GCM) 10K type strain sequencing project: providing services to taxonomists for standard genome sequencing and annotation.</title>
        <authorList>
            <consortium name="The Broad Institute Genomics Platform"/>
            <consortium name="The Broad Institute Genome Sequencing Center for Infectious Disease"/>
            <person name="Wu L."/>
            <person name="Ma J."/>
        </authorList>
    </citation>
    <scope>NUCLEOTIDE SEQUENCE [LARGE SCALE GENOMIC DNA]</scope>
    <source>
        <strain evidence="3">JCM 16673</strain>
    </source>
</reference>
<protein>
    <recommendedName>
        <fullName evidence="4">Histidine kinase</fullName>
    </recommendedName>
</protein>
<keyword evidence="3" id="KW-1185">Reference proteome</keyword>
<feature type="chain" id="PRO_5045786155" description="Histidine kinase" evidence="1">
    <location>
        <begin position="24"/>
        <end position="225"/>
    </location>
</feature>
<evidence type="ECO:0000256" key="1">
    <source>
        <dbReference type="SAM" id="SignalP"/>
    </source>
</evidence>
<dbReference type="Gene3D" id="2.40.160.170">
    <property type="match status" value="1"/>
</dbReference>
<accession>A0ABP7TYQ8</accession>
<sequence length="225" mass="23908">MIKPHFFAAALAALCLSPAAALATDLALTADLGTTGLGLHVSTPLRQNLNARVGFNYLNYSYNGSTSDLSYDFKLKLNTFDALLDYFPGDSDFRLTGGLVYNNNKIDAIGKPTATGTYTINGTTYSAASAGQLDGKIDFRKVAPYLGIGWGNPVRKDTGWGFSADAGILFQGTPGSSLTNSGCTATPALCSQLATDVDAENIKLHDKVNDLKLYPVLRIGASYRF</sequence>
<dbReference type="EMBL" id="BAAAZE010000014">
    <property type="protein sequence ID" value="GAA4033280.1"/>
    <property type="molecule type" value="Genomic_DNA"/>
</dbReference>
<dbReference type="RefSeq" id="WP_344765423.1">
    <property type="nucleotide sequence ID" value="NZ_BAAAZE010000014.1"/>
</dbReference>
<proteinExistence type="predicted"/>
<feature type="signal peptide" evidence="1">
    <location>
        <begin position="1"/>
        <end position="23"/>
    </location>
</feature>
<evidence type="ECO:0000313" key="3">
    <source>
        <dbReference type="Proteomes" id="UP001501353"/>
    </source>
</evidence>